<sequence length="425" mass="48177">MRLKLHQLGFTLTTLSAFFIAPAFSANPNTSKNNLTQQFQEEINDYYKKYSEKEKFTAIAASVLIPQNRTNNKQEIQTVVYGTMGYAPLSQPITPNNLFDIGSITKSFTSLLLLQLQTENKLSLDDRLGKWLPQYPNWKDVTLRQLLNMTSGIPNYSEDKEFSKKMEAHLDTVWTDKELLAYAHPEKPLVTKKENQFEYSNSNYILAAMVIEKVTQDTFANQLKLRIINKENGLNDMFYPAGPDGQAVAKAIQELRVHGYYYDEEKNKLIDTIINDLSWAGAAGAIVANTEDVVRWVQLLYHGTLINPIYRESSLAELESVVSMKTGQTIPTVTENDPLGFGLGVGSYYDKELKQRFWFYKGSTLGFRVMYIWQSCNNVTTVVALNSKGGEGNPNSKLGDEIRKANVNLYKIILKNHPELNCISD</sequence>
<keyword evidence="4" id="KW-0121">Carboxypeptidase</keyword>
<evidence type="ECO:0000313" key="3">
    <source>
        <dbReference type="EMBL" id="KTC83199.1"/>
    </source>
</evidence>
<reference evidence="4 6" key="2">
    <citation type="submission" date="2018-06" db="EMBL/GenBank/DDBJ databases">
        <authorList>
            <consortium name="Pathogen Informatics"/>
            <person name="Doyle S."/>
        </authorList>
    </citation>
    <scope>NUCLEOTIDE SEQUENCE [LARGE SCALE GENOMIC DNA]</scope>
    <source>
        <strain evidence="4 6">NCTC12438</strain>
    </source>
</reference>
<feature type="chain" id="PRO_5016771515" evidence="1">
    <location>
        <begin position="26"/>
        <end position="425"/>
    </location>
</feature>
<dbReference type="Pfam" id="PF00144">
    <property type="entry name" value="Beta-lactamase"/>
    <property type="match status" value="1"/>
</dbReference>
<feature type="signal peptide" evidence="1">
    <location>
        <begin position="1"/>
        <end position="25"/>
    </location>
</feature>
<dbReference type="InterPro" id="IPR001466">
    <property type="entry name" value="Beta-lactam-related"/>
</dbReference>
<dbReference type="STRING" id="28085.Lcin_2571"/>
<proteinExistence type="predicted"/>
<dbReference type="EMBL" id="LNXX01000043">
    <property type="protein sequence ID" value="KTC83199.1"/>
    <property type="molecule type" value="Genomic_DNA"/>
</dbReference>
<protein>
    <submittedName>
        <fullName evidence="4">D-alanyl-D-alanine carboxypeptidase</fullName>
        <ecNumber evidence="4">3.4.16.4</ecNumber>
    </submittedName>
</protein>
<dbReference type="Gene3D" id="3.40.710.10">
    <property type="entry name" value="DD-peptidase/beta-lactamase superfamily"/>
    <property type="match status" value="1"/>
</dbReference>
<organism evidence="4 6">
    <name type="scientific">Legionella cincinnatiensis</name>
    <dbReference type="NCBI Taxonomy" id="28085"/>
    <lineage>
        <taxon>Bacteria</taxon>
        <taxon>Pseudomonadati</taxon>
        <taxon>Pseudomonadota</taxon>
        <taxon>Gammaproteobacteria</taxon>
        <taxon>Legionellales</taxon>
        <taxon>Legionellaceae</taxon>
        <taxon>Legionella</taxon>
    </lineage>
</organism>
<feature type="domain" description="Beta-lactamase-related" evidence="2">
    <location>
        <begin position="77"/>
        <end position="392"/>
    </location>
</feature>
<accession>A0A378IKH9</accession>
<dbReference type="EC" id="3.4.16.4" evidence="4"/>
<dbReference type="PANTHER" id="PTHR46825:SF7">
    <property type="entry name" value="D-ALANYL-D-ALANINE CARBOXYPEPTIDASE"/>
    <property type="match status" value="1"/>
</dbReference>
<evidence type="ECO:0000313" key="4">
    <source>
        <dbReference type="EMBL" id="STX35669.1"/>
    </source>
</evidence>
<dbReference type="PANTHER" id="PTHR46825">
    <property type="entry name" value="D-ALANYL-D-ALANINE-CARBOXYPEPTIDASE/ENDOPEPTIDASE AMPH"/>
    <property type="match status" value="1"/>
</dbReference>
<dbReference type="EMBL" id="UGNX01000001">
    <property type="protein sequence ID" value="STX35669.1"/>
    <property type="molecule type" value="Genomic_DNA"/>
</dbReference>
<dbReference type="OrthoDB" id="9799367at2"/>
<keyword evidence="4" id="KW-0645">Protease</keyword>
<dbReference type="GO" id="GO:0009002">
    <property type="term" value="F:serine-type D-Ala-D-Ala carboxypeptidase activity"/>
    <property type="evidence" value="ECO:0007669"/>
    <property type="project" value="UniProtKB-EC"/>
</dbReference>
<evidence type="ECO:0000313" key="5">
    <source>
        <dbReference type="Proteomes" id="UP000054854"/>
    </source>
</evidence>
<dbReference type="Proteomes" id="UP000255316">
    <property type="component" value="Unassembled WGS sequence"/>
</dbReference>
<name>A0A378IKH9_9GAMM</name>
<dbReference type="InterPro" id="IPR012338">
    <property type="entry name" value="Beta-lactam/transpept-like"/>
</dbReference>
<evidence type="ECO:0000313" key="6">
    <source>
        <dbReference type="Proteomes" id="UP000255316"/>
    </source>
</evidence>
<evidence type="ECO:0000256" key="1">
    <source>
        <dbReference type="SAM" id="SignalP"/>
    </source>
</evidence>
<dbReference type="RefSeq" id="WP_058465695.1">
    <property type="nucleotide sequence ID" value="NZ_CAAAHQ010000003.1"/>
</dbReference>
<keyword evidence="4" id="KW-0378">Hydrolase</keyword>
<keyword evidence="5" id="KW-1185">Reference proteome</keyword>
<dbReference type="AlphaFoldDB" id="A0A378IKH9"/>
<dbReference type="SUPFAM" id="SSF56601">
    <property type="entry name" value="beta-lactamase/transpeptidase-like"/>
    <property type="match status" value="1"/>
</dbReference>
<keyword evidence="1" id="KW-0732">Signal</keyword>
<evidence type="ECO:0000259" key="2">
    <source>
        <dbReference type="Pfam" id="PF00144"/>
    </source>
</evidence>
<dbReference type="Proteomes" id="UP000054854">
    <property type="component" value="Unassembled WGS sequence"/>
</dbReference>
<reference evidence="3 5" key="1">
    <citation type="submission" date="2015-11" db="EMBL/GenBank/DDBJ databases">
        <title>Genomic analysis of 38 Legionella species identifies large and diverse effector repertoires.</title>
        <authorList>
            <person name="Burstein D."/>
            <person name="Amaro F."/>
            <person name="Zusman T."/>
            <person name="Lifshitz Z."/>
            <person name="Cohen O."/>
            <person name="Gilbert J.A."/>
            <person name="Pupko T."/>
            <person name="Shuman H.A."/>
            <person name="Segal G."/>
        </authorList>
    </citation>
    <scope>NUCLEOTIDE SEQUENCE [LARGE SCALE GENOMIC DNA]</scope>
    <source>
        <strain evidence="3 5">CDC#72-OH-14</strain>
    </source>
</reference>
<dbReference type="InterPro" id="IPR050491">
    <property type="entry name" value="AmpC-like"/>
</dbReference>
<gene>
    <name evidence="3" type="ORF">Lcin_2571</name>
    <name evidence="4" type="ORF">NCTC12438_02297</name>
</gene>